<comment type="catalytic activity">
    <reaction evidence="1 10">
        <text>Transfers a segment of a (1-&gt;4)-alpha-D-glucan to a new position in an acceptor, which may be glucose or a (1-&gt;4)-alpha-D-glucan.</text>
        <dbReference type="EC" id="2.4.1.25"/>
    </reaction>
</comment>
<evidence type="ECO:0000256" key="2">
    <source>
        <dbReference type="ARBA" id="ARBA00005684"/>
    </source>
</evidence>
<evidence type="ECO:0000256" key="7">
    <source>
        <dbReference type="ARBA" id="ARBA00023277"/>
    </source>
</evidence>
<dbReference type="InterPro" id="IPR013797">
    <property type="entry name" value="Maltooligo_trehalose_synth_4"/>
</dbReference>
<dbReference type="PANTHER" id="PTHR32438">
    <property type="entry name" value="4-ALPHA-GLUCANOTRANSFERASE DPE1, CHLOROPLASTIC/AMYLOPLASTIC"/>
    <property type="match status" value="1"/>
</dbReference>
<dbReference type="EC" id="2.4.1.25" evidence="3 10"/>
<dbReference type="NCBIfam" id="TIGR02401">
    <property type="entry name" value="trehalose_TreY"/>
    <property type="match status" value="1"/>
</dbReference>
<evidence type="ECO:0000256" key="10">
    <source>
        <dbReference type="RuleBase" id="RU361207"/>
    </source>
</evidence>
<keyword evidence="7 10" id="KW-0119">Carbohydrate metabolism</keyword>
<evidence type="ECO:0000256" key="8">
    <source>
        <dbReference type="ARBA" id="ARBA00031423"/>
    </source>
</evidence>
<keyword evidence="13" id="KW-1185">Reference proteome</keyword>
<gene>
    <name evidence="12" type="ORF">GCM10009107_60030</name>
</gene>
<dbReference type="InterPro" id="IPR006047">
    <property type="entry name" value="GH13_cat_dom"/>
</dbReference>
<evidence type="ECO:0000313" key="13">
    <source>
        <dbReference type="Proteomes" id="UP001500279"/>
    </source>
</evidence>
<feature type="domain" description="Glycosyl hydrolase family 13 catalytic" evidence="11">
    <location>
        <begin position="733"/>
        <end position="1251"/>
    </location>
</feature>
<dbReference type="SMART" id="SM00642">
    <property type="entry name" value="Aamy"/>
    <property type="match status" value="1"/>
</dbReference>
<dbReference type="PANTHER" id="PTHR32438:SF5">
    <property type="entry name" value="4-ALPHA-GLUCANOTRANSFERASE DPE1, CHLOROPLASTIC_AMYLOPLASTIC"/>
    <property type="match status" value="1"/>
</dbReference>
<reference evidence="12 13" key="1">
    <citation type="journal article" date="2019" name="Int. J. Syst. Evol. Microbiol.">
        <title>The Global Catalogue of Microorganisms (GCM) 10K type strain sequencing project: providing services to taxonomists for standard genome sequencing and annotation.</title>
        <authorList>
            <consortium name="The Broad Institute Genomics Platform"/>
            <consortium name="The Broad Institute Genome Sequencing Center for Infectious Disease"/>
            <person name="Wu L."/>
            <person name="Ma J."/>
        </authorList>
    </citation>
    <scope>NUCLEOTIDE SEQUENCE [LARGE SCALE GENOMIC DNA]</scope>
    <source>
        <strain evidence="12 13">JCM 15503</strain>
    </source>
</reference>
<keyword evidence="5 10" id="KW-0328">Glycosyltransferase</keyword>
<sequence length="1690" mass="186463">MSEVLLALCERAGLATSYQDYWHKTQPLDDAALRALLAAMGLPAADDTQAEATRQRLADEAARQVLPAMHVVQQSAPSPLRLQHPGSVGMGWQLLAEDGQHFRGVVLAGATPGHGLIALPPELPLGYHRLRVRGLPAGETTVAVCPPRGFAPAGLAQGERWWGVTLQLYALRSAGNWGIGDFSDLMHAVSLAAAQGAAFVGLNPLHALAPGQPERASPYSPTSRRWLNPLYLDVQAVPDFAHCSAARELVRGADFQLRLQQLRDAPLVDYRGVAAAKREVLALLYQRFRSQELARATARALSFRAFQRGSGAALRQLAVHQVWTAQADAPPMPPPGSPELALFAAEQIEAVEQAEYLQWLADQQLGAAAARARALGMPLGLYRDLAVGAPADSAEVWSAGDLHSTAASIGAPPEDQYPGGQSWGLAPPLPAQLQQQGYASFIALLRANMRHAGALRLDHGMALQRLFWVLPDTTGEVPVGSYVDYPLDDQLSLLALESVRQRCLVIAEDLGNVPDGLRERLQAGGVLSYRPMYFDFDDATGLPPPNKGMPQALAVVGTHDLPTLRAWWRGEDLKAQAELGLSPTAALMAAAHQRRALQRRQLLTALADAGLLPPRLSPNDLADDDPCLLEAVYAWLARSRTQLVGVAWEDVTQQLQAVNVPGSTEDQRPNWRVKLPLTLEQLAHDPHWQAVARLLRLARPLQPTSAAPALVQDLALPPLDSAEIPRATYRIQFHAGMRFTEVARRVPYLKALGVSHLYASPYLKARAGSTHGYDVIAHGELNPEIGSPQEFDQLCTALRNHGLQQLLDIVPNHMGVLTGVPGSENAWWQDVLECGGASPHAQFFDIDWQPQAAELTGKLLLPVLGDHYGRVLEAGELQLQFDAAHGRFELAYFDHRFPLDPRTYPQVLGHAAPPADAMPAAAASMLSGLLDDLARLPPRDVREPARIAIRRREKLLYQQQLAGATARHPGLSNWISQQLQRLNGKPGEPASFDALDLLIQQQPWRLAFWRVAGDEINYRRFFDISTLAALRMEREDVFEATHALVLRWLGEGRLSGLRVDHPDGLSDPRGYFERLQRRYQQLRQQQGLPPRALYLSVEKILAEHEHLPEDWRVHGGTGYRFAVQVHQLSVDSGNEAAFTQLYDEFTGQTQDFERTLREAKRLVMTRSLASDLQWLTEALHRIAKSDRRNCDFTRNGLRQALMAVAAGFPVYRTYIGPNPPSDADRQHLDWACADARRHSPTAEQNTIDFLRQVLLDAATLPDPARRTQALAFAARFQQFTSPVMAKAMEDTAFYRYHRLVSLNDVGGDPRHFGSSVAAFHAANQARARHHPHTLLGTSTHDTKRSEDVRARLAVLSEMPARWGAAAERWAALNRPRAERAEATISRNDEYLLYQTLVGIWPLEAALDDIGLAELRQRVQAYMQKAVREAKQHSSWLQPDEAYEARLSRFVDLLLGTLEPNPFLSDFQAWLAPVQAFGCWNSLSQLLLKLTSPGVPDIYQGQERWDFSLVDPDNRRPVDFDALQALLTQVREAFIEGQLPPTAAAAMRATLPDGRLKMLLTQRLLALRDARPLLFERGHYLPLDVTGPAAAHVTAFARQLDGDTLVVLAPRLLCGLAGADPTRLTRELWQSSHIVLPNSHKPPAAWQDALTGRLLPDATLTAPSPQDGSAVIQLPEAFADWPMAVLMPTSL</sequence>
<dbReference type="Pfam" id="PF21226">
    <property type="entry name" value="MalQ_N"/>
    <property type="match status" value="1"/>
</dbReference>
<dbReference type="Gene3D" id="3.30.1590.10">
    <property type="entry name" value="Maltooligosyl trehalose synthase, domain 2"/>
    <property type="match status" value="1"/>
</dbReference>
<evidence type="ECO:0000256" key="1">
    <source>
        <dbReference type="ARBA" id="ARBA00000439"/>
    </source>
</evidence>
<keyword evidence="6 10" id="KW-0808">Transferase</keyword>
<dbReference type="Pfam" id="PF00128">
    <property type="entry name" value="Alpha-amylase"/>
    <property type="match status" value="1"/>
</dbReference>
<evidence type="ECO:0000256" key="3">
    <source>
        <dbReference type="ARBA" id="ARBA00012560"/>
    </source>
</evidence>
<dbReference type="RefSeq" id="WP_231010133.1">
    <property type="nucleotide sequence ID" value="NZ_BAAAEW010000047.1"/>
</dbReference>
<evidence type="ECO:0000256" key="6">
    <source>
        <dbReference type="ARBA" id="ARBA00022679"/>
    </source>
</evidence>
<dbReference type="Pfam" id="PF02446">
    <property type="entry name" value="Glyco_hydro_77"/>
    <property type="match status" value="1"/>
</dbReference>
<organism evidence="12 13">
    <name type="scientific">Ideonella azotifigens</name>
    <dbReference type="NCBI Taxonomy" id="513160"/>
    <lineage>
        <taxon>Bacteria</taxon>
        <taxon>Pseudomonadati</taxon>
        <taxon>Pseudomonadota</taxon>
        <taxon>Betaproteobacteria</taxon>
        <taxon>Burkholderiales</taxon>
        <taxon>Sphaerotilaceae</taxon>
        <taxon>Ideonella</taxon>
    </lineage>
</organism>
<dbReference type="InterPro" id="IPR048458">
    <property type="entry name" value="MalQ_N"/>
</dbReference>
<name>A0ABN1KK83_9BURK</name>
<protein>
    <recommendedName>
        <fullName evidence="4 10">4-alpha-glucanotransferase</fullName>
        <ecNumber evidence="3 10">2.4.1.25</ecNumber>
    </recommendedName>
    <alternativeName>
        <fullName evidence="8 10">Amylomaltase</fullName>
    </alternativeName>
    <alternativeName>
        <fullName evidence="9 10">Disproportionating enzyme</fullName>
    </alternativeName>
</protein>
<dbReference type="Proteomes" id="UP001500279">
    <property type="component" value="Unassembled WGS sequence"/>
</dbReference>
<proteinExistence type="inferred from homology"/>
<dbReference type="CDD" id="cd11336">
    <property type="entry name" value="AmyAc_MTSase"/>
    <property type="match status" value="1"/>
</dbReference>
<evidence type="ECO:0000256" key="4">
    <source>
        <dbReference type="ARBA" id="ARBA00020295"/>
    </source>
</evidence>
<comment type="similarity">
    <text evidence="2 10">Belongs to the disproportionating enzyme family.</text>
</comment>
<dbReference type="Gene3D" id="3.20.20.80">
    <property type="entry name" value="Glycosidases"/>
    <property type="match status" value="3"/>
</dbReference>
<evidence type="ECO:0000256" key="5">
    <source>
        <dbReference type="ARBA" id="ARBA00022676"/>
    </source>
</evidence>
<comment type="caution">
    <text evidence="12">The sequence shown here is derived from an EMBL/GenBank/DDBJ whole genome shotgun (WGS) entry which is preliminary data.</text>
</comment>
<dbReference type="Gene3D" id="1.10.10.470">
    <property type="entry name" value="Maltooligosyl trehalose synthase, domain 4"/>
    <property type="match status" value="1"/>
</dbReference>
<dbReference type="SUPFAM" id="SSF51445">
    <property type="entry name" value="(Trans)glycosidases"/>
    <property type="match status" value="2"/>
</dbReference>
<dbReference type="InterPro" id="IPR017853">
    <property type="entry name" value="GH"/>
</dbReference>
<dbReference type="EMBL" id="BAAAEW010000047">
    <property type="protein sequence ID" value="GAA0769310.1"/>
    <property type="molecule type" value="Genomic_DNA"/>
</dbReference>
<dbReference type="NCBIfam" id="TIGR00217">
    <property type="entry name" value="malQ"/>
    <property type="match status" value="1"/>
</dbReference>
<dbReference type="InterPro" id="IPR003385">
    <property type="entry name" value="Glyco_hydro_77"/>
</dbReference>
<dbReference type="InterPro" id="IPR012767">
    <property type="entry name" value="Trehalose_TreY"/>
</dbReference>
<evidence type="ECO:0000256" key="9">
    <source>
        <dbReference type="ARBA" id="ARBA00031501"/>
    </source>
</evidence>
<accession>A0ABN1KK83</accession>
<evidence type="ECO:0000259" key="11">
    <source>
        <dbReference type="SMART" id="SM00642"/>
    </source>
</evidence>
<evidence type="ECO:0000313" key="12">
    <source>
        <dbReference type="EMBL" id="GAA0769310.1"/>
    </source>
</evidence>